<reference evidence="3 4" key="1">
    <citation type="submission" date="2018-05" db="EMBL/GenBank/DDBJ databases">
        <title>Genomic Encyclopedia of Type Strains, Phase III (KMG-III): the genomes of soil and plant-associated and newly described type strains.</title>
        <authorList>
            <person name="Whitman W."/>
        </authorList>
    </citation>
    <scope>NUCLEOTIDE SEQUENCE [LARGE SCALE GENOMIC DNA]</scope>
    <source>
        <strain evidence="3 4">CECT 5696</strain>
    </source>
</reference>
<dbReference type="Gene3D" id="3.30.70.2650">
    <property type="match status" value="1"/>
</dbReference>
<evidence type="ECO:0000313" key="3">
    <source>
        <dbReference type="EMBL" id="PWV98514.1"/>
    </source>
</evidence>
<dbReference type="PIRSF" id="PIRSF020623">
    <property type="entry name" value="PaaX"/>
    <property type="match status" value="1"/>
</dbReference>
<dbReference type="PANTHER" id="PTHR30319:SF1">
    <property type="entry name" value="TRANSCRIPTIONAL REPRESSOR PAAX"/>
    <property type="match status" value="1"/>
</dbReference>
<dbReference type="GO" id="GO:0006351">
    <property type="term" value="P:DNA-templated transcription"/>
    <property type="evidence" value="ECO:0007669"/>
    <property type="project" value="InterPro"/>
</dbReference>
<evidence type="ECO:0000259" key="1">
    <source>
        <dbReference type="Pfam" id="PF08223"/>
    </source>
</evidence>
<comment type="caution">
    <text evidence="3">The sequence shown here is derived from an EMBL/GenBank/DDBJ whole genome shotgun (WGS) entry which is preliminary data.</text>
</comment>
<dbReference type="InterPro" id="IPR013225">
    <property type="entry name" value="PaaX_C"/>
</dbReference>
<proteinExistence type="predicted"/>
<sequence>MLSLEKQMLFLISSADGIDVKRLIEIYDARNVAEQVVRNALVRLKKDEYIHSLERSKYSITERGLDFITTINRKPLLLDKRWDGQWLTVMFEVPESERKKRDALRSDLLQLGFGPLYKGVYITPWDYAEEVLRFAEQYDLGACLTLLRGSFIYQSPTPLRAKQLWPLEELNEIYRGRMDWFRTEFVPAADRLLEAPADGLAIFVRFLELGELLAELSLSDPMLPQELLDESWLGRACFGEMQVYLNKLANAIPTTSTYYAFVSRLLQG</sequence>
<dbReference type="AlphaFoldDB" id="A0A2V2YQ38"/>
<feature type="domain" description="Transcriptional repressor PaaX-like central Cas2-like" evidence="2">
    <location>
        <begin position="80"/>
        <end position="154"/>
    </location>
</feature>
<feature type="domain" description="Transcriptional repressor PaaX-like C-terminal" evidence="1">
    <location>
        <begin position="165"/>
        <end position="237"/>
    </location>
</feature>
<dbReference type="InterPro" id="IPR011965">
    <property type="entry name" value="PaaX_trns_reg"/>
</dbReference>
<organism evidence="3 4">
    <name type="scientific">Paenibacillus cellulosilyticus</name>
    <dbReference type="NCBI Taxonomy" id="375489"/>
    <lineage>
        <taxon>Bacteria</taxon>
        <taxon>Bacillati</taxon>
        <taxon>Bacillota</taxon>
        <taxon>Bacilli</taxon>
        <taxon>Bacillales</taxon>
        <taxon>Paenibacillaceae</taxon>
        <taxon>Paenibacillus</taxon>
    </lineage>
</organism>
<name>A0A2V2YQ38_9BACL</name>
<evidence type="ECO:0000259" key="2">
    <source>
        <dbReference type="Pfam" id="PF20803"/>
    </source>
</evidence>
<dbReference type="RefSeq" id="WP_110045522.1">
    <property type="nucleotide sequence ID" value="NZ_CP054612.1"/>
</dbReference>
<dbReference type="Pfam" id="PF20803">
    <property type="entry name" value="PaaX_M"/>
    <property type="match status" value="1"/>
</dbReference>
<dbReference type="InterPro" id="IPR036390">
    <property type="entry name" value="WH_DNA-bd_sf"/>
</dbReference>
<dbReference type="OrthoDB" id="2270427at2"/>
<dbReference type="Pfam" id="PF08223">
    <property type="entry name" value="PaaX_C"/>
    <property type="match status" value="1"/>
</dbReference>
<gene>
    <name evidence="3" type="ORF">DFQ01_11724</name>
</gene>
<protein>
    <submittedName>
        <fullName evidence="3">PaaX family transcriptional regulator</fullName>
    </submittedName>
</protein>
<dbReference type="EMBL" id="QGTQ01000017">
    <property type="protein sequence ID" value="PWV98514.1"/>
    <property type="molecule type" value="Genomic_DNA"/>
</dbReference>
<dbReference type="Gene3D" id="1.20.58.1460">
    <property type="match status" value="1"/>
</dbReference>
<keyword evidence="4" id="KW-1185">Reference proteome</keyword>
<dbReference type="PANTHER" id="PTHR30319">
    <property type="entry name" value="PHENYLACETIC ACID REGULATOR-RELATED TRANSCRIPTIONAL REPRESSOR"/>
    <property type="match status" value="1"/>
</dbReference>
<dbReference type="InterPro" id="IPR048846">
    <property type="entry name" value="PaaX-like_central"/>
</dbReference>
<accession>A0A2V2YQ38</accession>
<dbReference type="SUPFAM" id="SSF46785">
    <property type="entry name" value="Winged helix' DNA-binding domain"/>
    <property type="match status" value="1"/>
</dbReference>
<evidence type="ECO:0000313" key="4">
    <source>
        <dbReference type="Proteomes" id="UP000246635"/>
    </source>
</evidence>
<dbReference type="Proteomes" id="UP000246635">
    <property type="component" value="Unassembled WGS sequence"/>
</dbReference>